<dbReference type="Proteomes" id="UP001347796">
    <property type="component" value="Unassembled WGS sequence"/>
</dbReference>
<keyword evidence="2" id="KW-1185">Reference proteome</keyword>
<evidence type="ECO:0008006" key="3">
    <source>
        <dbReference type="Google" id="ProtNLM"/>
    </source>
</evidence>
<dbReference type="SUPFAM" id="SSF50494">
    <property type="entry name" value="Trypsin-like serine proteases"/>
    <property type="match status" value="1"/>
</dbReference>
<accession>A0AAN8IZK4</accession>
<comment type="caution">
    <text evidence="1">The sequence shown here is derived from an EMBL/GenBank/DDBJ whole genome shotgun (WGS) entry which is preliminary data.</text>
</comment>
<dbReference type="InterPro" id="IPR009003">
    <property type="entry name" value="Peptidase_S1_PA"/>
</dbReference>
<dbReference type="InterPro" id="IPR043504">
    <property type="entry name" value="Peptidase_S1_PA_chymotrypsin"/>
</dbReference>
<organism evidence="1 2">
    <name type="scientific">Patella caerulea</name>
    <name type="common">Rayed Mediterranean limpet</name>
    <dbReference type="NCBI Taxonomy" id="87958"/>
    <lineage>
        <taxon>Eukaryota</taxon>
        <taxon>Metazoa</taxon>
        <taxon>Spiralia</taxon>
        <taxon>Lophotrochozoa</taxon>
        <taxon>Mollusca</taxon>
        <taxon>Gastropoda</taxon>
        <taxon>Patellogastropoda</taxon>
        <taxon>Patelloidea</taxon>
        <taxon>Patellidae</taxon>
        <taxon>Patella</taxon>
    </lineage>
</organism>
<reference evidence="1 2" key="1">
    <citation type="submission" date="2024-01" db="EMBL/GenBank/DDBJ databases">
        <title>The genome of the rayed Mediterranean limpet Patella caerulea (Linnaeus, 1758).</title>
        <authorList>
            <person name="Anh-Thu Weber A."/>
            <person name="Halstead-Nussloch G."/>
        </authorList>
    </citation>
    <scope>NUCLEOTIDE SEQUENCE [LARGE SCALE GENOMIC DNA]</scope>
    <source>
        <strain evidence="1">AATW-2023a</strain>
        <tissue evidence="1">Whole specimen</tissue>
    </source>
</reference>
<protein>
    <recommendedName>
        <fullName evidence="3">Serine protease</fullName>
    </recommendedName>
</protein>
<evidence type="ECO:0000313" key="1">
    <source>
        <dbReference type="EMBL" id="KAK6165453.1"/>
    </source>
</evidence>
<dbReference type="EMBL" id="JAZGQO010000021">
    <property type="protein sequence ID" value="KAK6165453.1"/>
    <property type="molecule type" value="Genomic_DNA"/>
</dbReference>
<sequence length="347" mass="38875">MSRACNQFTRANLPNPYQTKTVEDLIKQMTERVVYIRAKVNTKTVNTKTRRGSGIVFKSDDELYVQTCRHVVEEEVEITVIFGDIVDDSSRSTIAKRIGSCRFQDKAIYRLNSSDLVPSCFMEMSDVSDLVVDIKTDKGRKVNKGLVEYDMSGNQYVIHSSIPYSHAVNPAQYTVHFQNGTFAVCTDIGLCSSTCCRLYIDSSLVPKQTTDLFKLDPPWQYNQDWVVVVISFPKPSRKEKRISLGKPYSKDSTTGKEKRISLGKPYSKDSTTIVSAEDFGIASIKNAMILKHTAFTRGGSSGGCLLIIGKDLSSYLGYKSYLGMHIGREEGFDFNYGFIGLINQTKP</sequence>
<dbReference type="Gene3D" id="2.40.10.10">
    <property type="entry name" value="Trypsin-like serine proteases"/>
    <property type="match status" value="1"/>
</dbReference>
<dbReference type="AlphaFoldDB" id="A0AAN8IZK4"/>
<evidence type="ECO:0000313" key="2">
    <source>
        <dbReference type="Proteomes" id="UP001347796"/>
    </source>
</evidence>
<name>A0AAN8IZK4_PATCE</name>
<gene>
    <name evidence="1" type="ORF">SNE40_022379</name>
</gene>
<proteinExistence type="predicted"/>